<accession>R4M897</accession>
<feature type="region of interest" description="Disordered" evidence="1">
    <location>
        <begin position="1"/>
        <end position="51"/>
    </location>
</feature>
<protein>
    <submittedName>
        <fullName evidence="2">Uncharacterized protein</fullName>
    </submittedName>
</protein>
<dbReference type="EMBL" id="CP005386">
    <property type="protein sequence ID" value="AGL27889.1"/>
    <property type="molecule type" value="Genomic_DNA"/>
</dbReference>
<dbReference type="HOGENOM" id="CLU_3101068_0_0_11"/>
<sequence length="51" mass="5611">MVNASNDDALRPSTDSIEPVQHPDHPSRSASMFEYWDAPPTGHPLIPLGQK</sequence>
<gene>
    <name evidence="2" type="ORF">J113_16920</name>
</gene>
<name>R4M897_MYCTX</name>
<dbReference type="PATRIC" id="fig|1310114.3.peg.3574"/>
<dbReference type="BioCyc" id="MTUB1310114:G13A2-2459-MONOMER"/>
<reference evidence="2 3" key="1">
    <citation type="journal article" date="2013" name="Genome Announc.">
        <title>Whole-Genome Sequences of Four Clinical Isolates of Mycobacterium tuberculosis from Tamil Nadu, South India.</title>
        <authorList>
            <person name="Narayanan S."/>
            <person name="Deshpande U."/>
        </authorList>
    </citation>
    <scope>NUCLEOTIDE SEQUENCE [LARGE SCALE GENOMIC DNA]</scope>
    <source>
        <strain evidence="2 3">CAS/NITR204</strain>
    </source>
</reference>
<evidence type="ECO:0000256" key="1">
    <source>
        <dbReference type="SAM" id="MobiDB-lite"/>
    </source>
</evidence>
<dbReference type="AlphaFoldDB" id="R4M897"/>
<proteinExistence type="predicted"/>
<dbReference type="KEGG" id="mtuc:J113_16920"/>
<evidence type="ECO:0000313" key="2">
    <source>
        <dbReference type="EMBL" id="AGL27889.1"/>
    </source>
</evidence>
<dbReference type="Proteomes" id="UP000013548">
    <property type="component" value="Chromosome"/>
</dbReference>
<evidence type="ECO:0000313" key="3">
    <source>
        <dbReference type="Proteomes" id="UP000013548"/>
    </source>
</evidence>
<organism evidence="2 3">
    <name type="scientific">Mycobacterium tuberculosis CAS/NITR204</name>
    <dbReference type="NCBI Taxonomy" id="1310114"/>
    <lineage>
        <taxon>Bacteria</taxon>
        <taxon>Bacillati</taxon>
        <taxon>Actinomycetota</taxon>
        <taxon>Actinomycetes</taxon>
        <taxon>Mycobacteriales</taxon>
        <taxon>Mycobacteriaceae</taxon>
        <taxon>Mycobacterium</taxon>
        <taxon>Mycobacterium tuberculosis complex</taxon>
    </lineage>
</organism>